<dbReference type="AlphaFoldDB" id="A0A5C3LTJ6"/>
<dbReference type="EMBL" id="ML213618">
    <property type="protein sequence ID" value="TFK35887.1"/>
    <property type="molecule type" value="Genomic_DNA"/>
</dbReference>
<proteinExistence type="predicted"/>
<dbReference type="Proteomes" id="UP000308652">
    <property type="component" value="Unassembled WGS sequence"/>
</dbReference>
<evidence type="ECO:0000256" key="1">
    <source>
        <dbReference type="SAM" id="MobiDB-lite"/>
    </source>
</evidence>
<feature type="region of interest" description="Disordered" evidence="1">
    <location>
        <begin position="1"/>
        <end position="96"/>
    </location>
</feature>
<protein>
    <submittedName>
        <fullName evidence="2">Uncharacterized protein</fullName>
    </submittedName>
</protein>
<feature type="compositionally biased region" description="Polar residues" evidence="1">
    <location>
        <begin position="80"/>
        <end position="96"/>
    </location>
</feature>
<feature type="compositionally biased region" description="Polar residues" evidence="1">
    <location>
        <begin position="9"/>
        <end position="36"/>
    </location>
</feature>
<sequence>MKTVPIGDSFTNPSAPSTTSAGVTSYFPPSTQPSQASSRPSDSTDRPSLPPSSAQLSVKAREARLVTPGPPESEYMASTAPLSTAGTTDTASSRAHAQTMMSLTEGPIAEEEVFQHRDGGVARMTELPPPYADRALRGDMA</sequence>
<accession>A0A5C3LTJ6</accession>
<reference evidence="2 3" key="1">
    <citation type="journal article" date="2019" name="Nat. Ecol. Evol.">
        <title>Megaphylogeny resolves global patterns of mushroom evolution.</title>
        <authorList>
            <person name="Varga T."/>
            <person name="Krizsan K."/>
            <person name="Foldi C."/>
            <person name="Dima B."/>
            <person name="Sanchez-Garcia M."/>
            <person name="Sanchez-Ramirez S."/>
            <person name="Szollosi G.J."/>
            <person name="Szarkandi J.G."/>
            <person name="Papp V."/>
            <person name="Albert L."/>
            <person name="Andreopoulos W."/>
            <person name="Angelini C."/>
            <person name="Antonin V."/>
            <person name="Barry K.W."/>
            <person name="Bougher N.L."/>
            <person name="Buchanan P."/>
            <person name="Buyck B."/>
            <person name="Bense V."/>
            <person name="Catcheside P."/>
            <person name="Chovatia M."/>
            <person name="Cooper J."/>
            <person name="Damon W."/>
            <person name="Desjardin D."/>
            <person name="Finy P."/>
            <person name="Geml J."/>
            <person name="Haridas S."/>
            <person name="Hughes K."/>
            <person name="Justo A."/>
            <person name="Karasinski D."/>
            <person name="Kautmanova I."/>
            <person name="Kiss B."/>
            <person name="Kocsube S."/>
            <person name="Kotiranta H."/>
            <person name="LaButti K.M."/>
            <person name="Lechner B.E."/>
            <person name="Liimatainen K."/>
            <person name="Lipzen A."/>
            <person name="Lukacs Z."/>
            <person name="Mihaltcheva S."/>
            <person name="Morgado L.N."/>
            <person name="Niskanen T."/>
            <person name="Noordeloos M.E."/>
            <person name="Ohm R.A."/>
            <person name="Ortiz-Santana B."/>
            <person name="Ovrebo C."/>
            <person name="Racz N."/>
            <person name="Riley R."/>
            <person name="Savchenko A."/>
            <person name="Shiryaev A."/>
            <person name="Soop K."/>
            <person name="Spirin V."/>
            <person name="Szebenyi C."/>
            <person name="Tomsovsky M."/>
            <person name="Tulloss R.E."/>
            <person name="Uehling J."/>
            <person name="Grigoriev I.V."/>
            <person name="Vagvolgyi C."/>
            <person name="Papp T."/>
            <person name="Martin F.M."/>
            <person name="Miettinen O."/>
            <person name="Hibbett D.S."/>
            <person name="Nagy L.G."/>
        </authorList>
    </citation>
    <scope>NUCLEOTIDE SEQUENCE [LARGE SCALE GENOMIC DNA]</scope>
    <source>
        <strain evidence="2 3">CBS 166.37</strain>
    </source>
</reference>
<organism evidence="2 3">
    <name type="scientific">Crucibulum laeve</name>
    <dbReference type="NCBI Taxonomy" id="68775"/>
    <lineage>
        <taxon>Eukaryota</taxon>
        <taxon>Fungi</taxon>
        <taxon>Dikarya</taxon>
        <taxon>Basidiomycota</taxon>
        <taxon>Agaricomycotina</taxon>
        <taxon>Agaricomycetes</taxon>
        <taxon>Agaricomycetidae</taxon>
        <taxon>Agaricales</taxon>
        <taxon>Agaricineae</taxon>
        <taxon>Nidulariaceae</taxon>
        <taxon>Crucibulum</taxon>
    </lineage>
</organism>
<gene>
    <name evidence="2" type="ORF">BDQ12DRAFT_687721</name>
</gene>
<keyword evidence="3" id="KW-1185">Reference proteome</keyword>
<evidence type="ECO:0000313" key="2">
    <source>
        <dbReference type="EMBL" id="TFK35887.1"/>
    </source>
</evidence>
<name>A0A5C3LTJ6_9AGAR</name>
<evidence type="ECO:0000313" key="3">
    <source>
        <dbReference type="Proteomes" id="UP000308652"/>
    </source>
</evidence>
<feature type="region of interest" description="Disordered" evidence="1">
    <location>
        <begin position="119"/>
        <end position="141"/>
    </location>
</feature>